<dbReference type="AlphaFoldDB" id="A0A345VJF9"/>
<dbReference type="RefSeq" id="WP_240314785.1">
    <property type="nucleotide sequence ID" value="NZ_CP022601.1"/>
</dbReference>
<dbReference type="EMBL" id="CP022601">
    <property type="protein sequence ID" value="AXJ12861.1"/>
    <property type="molecule type" value="Genomic_DNA"/>
</dbReference>
<organism evidence="1 2">
    <name type="scientific">Streptococcus pluranimalium</name>
    <dbReference type="NCBI Taxonomy" id="82348"/>
    <lineage>
        <taxon>Bacteria</taxon>
        <taxon>Bacillati</taxon>
        <taxon>Bacillota</taxon>
        <taxon>Bacilli</taxon>
        <taxon>Lactobacillales</taxon>
        <taxon>Streptococcaceae</taxon>
        <taxon>Streptococcus</taxon>
    </lineage>
</organism>
<proteinExistence type="predicted"/>
<evidence type="ECO:0000313" key="2">
    <source>
        <dbReference type="Proteomes" id="UP000255411"/>
    </source>
</evidence>
<name>A0A345VJF9_9STRE</name>
<sequence>MFDHYELTKGESIKKIEVTEFQKIEMAGFWSITTKVNDKYKISFTEDRLGKEIITSNYSSNEFKTRENKENKQSLSDVKLIYHD</sequence>
<reference evidence="1 2" key="1">
    <citation type="submission" date="2017-07" db="EMBL/GenBank/DDBJ databases">
        <title>Streptococcus pluranimalium as cause of bovine abortion.</title>
        <authorList>
            <person name="Rodriguez Campos S."/>
            <person name="Gobeli Brawand S."/>
            <person name="Brodard I."/>
            <person name="Rychener L."/>
            <person name="Perreten V."/>
        </authorList>
    </citation>
    <scope>NUCLEOTIDE SEQUENCE [LARGE SCALE GENOMIC DNA]</scope>
    <source>
        <strain evidence="1 2">14A0014</strain>
    </source>
</reference>
<evidence type="ECO:0000313" key="1">
    <source>
        <dbReference type="EMBL" id="AXJ12861.1"/>
    </source>
</evidence>
<protein>
    <submittedName>
        <fullName evidence="1">Uncharacterized protein</fullName>
    </submittedName>
</protein>
<gene>
    <name evidence="1" type="ORF">Sp14A_09400</name>
</gene>
<accession>A0A345VJF9</accession>
<dbReference type="Proteomes" id="UP000255411">
    <property type="component" value="Chromosome"/>
</dbReference>